<protein>
    <recommendedName>
        <fullName evidence="4">Protein unc-79 homolog</fullName>
    </recommendedName>
</protein>
<gene>
    <name evidence="2" type="ORF">QE152_g4684</name>
</gene>
<dbReference type="InterPro" id="IPR024855">
    <property type="entry name" value="UNC79"/>
</dbReference>
<feature type="compositionally biased region" description="Basic and acidic residues" evidence="1">
    <location>
        <begin position="801"/>
        <end position="816"/>
    </location>
</feature>
<dbReference type="SUPFAM" id="SSF48371">
    <property type="entry name" value="ARM repeat"/>
    <property type="match status" value="1"/>
</dbReference>
<evidence type="ECO:0008006" key="4">
    <source>
        <dbReference type="Google" id="ProtNLM"/>
    </source>
</evidence>
<comment type="caution">
    <text evidence="2">The sequence shown here is derived from an EMBL/GenBank/DDBJ whole genome shotgun (WGS) entry which is preliminary data.</text>
</comment>
<feature type="compositionally biased region" description="Polar residues" evidence="1">
    <location>
        <begin position="1474"/>
        <end position="1483"/>
    </location>
</feature>
<dbReference type="Pfam" id="PF14776">
    <property type="entry name" value="UNC-79"/>
    <property type="match status" value="1"/>
</dbReference>
<dbReference type="InterPro" id="IPR016024">
    <property type="entry name" value="ARM-type_fold"/>
</dbReference>
<dbReference type="PANTHER" id="PTHR21696:SF2">
    <property type="entry name" value="PROTEIN UNC-79 HOMOLOG"/>
    <property type="match status" value="1"/>
</dbReference>
<sequence length="2399" mass="271003">MGTRAAAFTVKIRSLYDVQLRLMQGAVPSPSGSDIATTIKYFTQTLLTVLKDVPNSPLELLKNPEMDATRMALFPSLDYKALYNSLIPLIEVAPLIQYGLHAFGQAILQCLGCLLPFLEHDLIDNLPYLTASSVAVLPSSLHQDIVNSLCFYILPFTITRHSNSEQEIYQSVSAVIMMVFQYSTNPAHHCQLLECLMTLKQNILKDILSAIAYGASTARSSAAKLLFYYWPTFNANLFDRKGLICKFAGDPAPFVCQNDKCPNAGSAEAAKVCYDHCISITYASDSPPPLYLCIECANEIHRKHPNQMFFDILHPMQQVSMVCENKNCRSTEKLAISICFSTECASYNGNHPIRYCAQCHNNRHNNKRGGDHIVHKCIPPTWSMDAEMQSYMVEAIVSLLKEAKVPTAEQKENVDEKGVTQIIDNMTAEERQLLGRYGVWLLVGRCSPTDKTPEEILGRLLAMLFHWFHITEVPFEDTSAQEENPLERLKTEYVCDWLRGLSKTHYKLFISCLLPHPPEFARVGGHWDTLASRTSHLKDGLNRLFCLVPYEVITQEIWDYVMPHWMDAIVNDVPEKELPELRVILSKILDTGISPLGFDAIKMYHFVAVRFENTTARTQQKALQWLQTITLLEIAIPLHLLFTIFGDGVKYMKDDLRTEDVRIKRSNNGKKSSKFVDCDSNNTSISDEEVHLSQQADLETDAEHNLFCCILMLDILLKQMELQDIDKHTGINSSLSRDVCCLLKSMLTAAWIGNHTCNNKSECGYCESSIMWHQLSLHLIKFLSPIYPVHPPDAPVEDSYENGHSRKSPPEADKKECRSDVVLSMPTPDVPSVGGVLVHMPHVCSIMTATVETVSEQLDLAAIIPAERVVNAVTKAITLAEIEESSSPQMLSHEDSIEANHEDEIENYWYTSHGKFQFNVDELPQPLHYIYQLLQELPKVEKPDVLYYMLQCLNVLCLHGDACTKASKEHRGFFIWCQENLLIRNLWNLLNSEYSHICQEAVPLLLHCITLPAGSDVFWRVIEEQFHSMDWRVRFVAVERVTVLARFMDSSPLRNILPLQAALADAFCYLISSMDDPNVYVAQRATLYLGTIHDSAVKSLIMCLETQFDSVIVDRPMVLQSIYQLHNSLSERKILTWEFFLNRFDSLFLEAQINLEKSGDISSTYLKDLRDTDLTSEVFIRKLHRAQEALSHSDGSGVSSVKTLSASFGTKWPYKRTMSAPASIVPRQENKVIESREKVYSRQISAPILKRKTSRFGLDGHVQSITVVHDQNLLGVLQRVIDLEEVDRETMHLLVFLLMQFLSRSDQAYPSEEKNMSKTQGIVLKHLYLLLGYSQNDKMLFLPPQRLRSSPAFSVFLSNLPQLLDQNHLMGRTLLPTSLMLLQYAPSPFYIPSSIELQQPTYSLWALEPHIRKNWLMSLVVLLYKYQYNLQPQCVQLTSLIRIVLNTLDSQHHHCRRIPATIIMGAPPSRSRDVSQPSLGTENEQADRLATPPLSPMYSSDGQSVHVSVSSKGGKTQVVYIKPSSATSMETHWEEAIQCTHPEKRYPISSKLTEVADVDDTESELIVIPESDMSDSTLHDSVQDSFDEGTDDLCCPYTKSDKICTIPKRDHSMRSIQHKRPTWIIGSEEESIKSWESKTCTLQELKYDNGNNQKYIDLQKNCSKVSSLASTVAVVAGAPAKTVTTDSHRQVTCSSIDTQHIGKPTLLGKQKKIIEPCITPASTPVSDCEECYRNQNQTLPVPMVERLLPIGSVKQQEPPRPSMYGHLMDTQLEIPNRERLLPIGHYNKDGVSQLVDRVKHSLGLSSQLSKMTESFKKENGKEYHPSQSPRRLIKQVALESPTQGDFDEACTFKTTNLDAKRTSSKGRRPRFWFSPQLSPKIENSDMKQSSFRIGEECVSDRCSECGTVKEEYSDEEIGLCIVSLGTFIHREPALAAPMLPDILNIVAKVATTVIYPWQNDSNIHLPGGAVSVAHQFLRCVLHQLAPNGIFTQMFQTNANETSRTQFFKSVIQALVDFNELNPSAPLQLLLETLNSKKTLPIDVLPIILQNVSCYLDCLPLEAALGSNSPLWCNILQQMETFFRRLIFLLHTLDDLSSLLKIIITIFKIPLINQYKGMLEPFSKILSYAIQTNVIKYSYLVDICFLCNRAFIKDRDKLILSRMVVFELVQALKFKTSIPDSNLLMLINLILQDVGGSIPANVVLKDSEQFTIDYTPIWNTNVSECMKMHLADILEFLTDFHTLAKIKSYCGGLNEDTLGGIFKCNVAQYLALEITKGNGRDNRAVTRYLPWLYNTPAAQQTPREFVECIGHVRLLSWLLLGSLTHTALYGSSTGHTSQPIPQEASCQIADHIQVIMAAFAEQPKASVLHMSSLFHTFILCQLWTVYLEQGLVAHIQVAET</sequence>
<accession>A0AAW1N0F8</accession>
<evidence type="ECO:0000313" key="3">
    <source>
        <dbReference type="Proteomes" id="UP001458880"/>
    </source>
</evidence>
<feature type="region of interest" description="Disordered" evidence="1">
    <location>
        <begin position="794"/>
        <end position="816"/>
    </location>
</feature>
<dbReference type="Proteomes" id="UP001458880">
    <property type="component" value="Unassembled WGS sequence"/>
</dbReference>
<proteinExistence type="predicted"/>
<reference evidence="2 3" key="1">
    <citation type="journal article" date="2024" name="BMC Genomics">
        <title>De novo assembly and annotation of Popillia japonica's genome with initial clues to its potential as an invasive pest.</title>
        <authorList>
            <person name="Cucini C."/>
            <person name="Boschi S."/>
            <person name="Funari R."/>
            <person name="Cardaioli E."/>
            <person name="Iannotti N."/>
            <person name="Marturano G."/>
            <person name="Paoli F."/>
            <person name="Bruttini M."/>
            <person name="Carapelli A."/>
            <person name="Frati F."/>
            <person name="Nardi F."/>
        </authorList>
    </citation>
    <scope>NUCLEOTIDE SEQUENCE [LARGE SCALE GENOMIC DNA]</scope>
    <source>
        <strain evidence="2">DMR45628</strain>
    </source>
</reference>
<evidence type="ECO:0000313" key="2">
    <source>
        <dbReference type="EMBL" id="KAK9751833.1"/>
    </source>
</evidence>
<name>A0AAW1N0F8_POPJA</name>
<evidence type="ECO:0000256" key="1">
    <source>
        <dbReference type="SAM" id="MobiDB-lite"/>
    </source>
</evidence>
<dbReference type="EMBL" id="JASPKY010000025">
    <property type="protein sequence ID" value="KAK9751833.1"/>
    <property type="molecule type" value="Genomic_DNA"/>
</dbReference>
<keyword evidence="3" id="KW-1185">Reference proteome</keyword>
<organism evidence="2 3">
    <name type="scientific">Popillia japonica</name>
    <name type="common">Japanese beetle</name>
    <dbReference type="NCBI Taxonomy" id="7064"/>
    <lineage>
        <taxon>Eukaryota</taxon>
        <taxon>Metazoa</taxon>
        <taxon>Ecdysozoa</taxon>
        <taxon>Arthropoda</taxon>
        <taxon>Hexapoda</taxon>
        <taxon>Insecta</taxon>
        <taxon>Pterygota</taxon>
        <taxon>Neoptera</taxon>
        <taxon>Endopterygota</taxon>
        <taxon>Coleoptera</taxon>
        <taxon>Polyphaga</taxon>
        <taxon>Scarabaeiformia</taxon>
        <taxon>Scarabaeidae</taxon>
        <taxon>Rutelinae</taxon>
        <taxon>Popillia</taxon>
    </lineage>
</organism>
<feature type="region of interest" description="Disordered" evidence="1">
    <location>
        <begin position="1466"/>
        <end position="1488"/>
    </location>
</feature>
<dbReference type="PANTHER" id="PTHR21696">
    <property type="entry name" value="PROTEIN UNC-79 HOMOLOG"/>
    <property type="match status" value="1"/>
</dbReference>